<evidence type="ECO:0000313" key="11">
    <source>
        <dbReference type="EMBL" id="CAD6510452.1"/>
    </source>
</evidence>
<dbReference type="Pfam" id="PF00889">
    <property type="entry name" value="EF_TS"/>
    <property type="match status" value="1"/>
</dbReference>
<keyword evidence="4 7" id="KW-0963">Cytoplasm</keyword>
<organism evidence="11 12">
    <name type="scientific">Candidatus Profftia tarda</name>
    <dbReference type="NCBI Taxonomy" id="1177216"/>
    <lineage>
        <taxon>Bacteria</taxon>
        <taxon>Pseudomonadati</taxon>
        <taxon>Pseudomonadota</taxon>
        <taxon>Gammaproteobacteria</taxon>
        <taxon>Enterobacterales</taxon>
        <taxon>Enterobacteriaceae</taxon>
        <taxon>Candidatus Profftia</taxon>
    </lineage>
</organism>
<dbReference type="GO" id="GO:0005737">
    <property type="term" value="C:cytoplasm"/>
    <property type="evidence" value="ECO:0007669"/>
    <property type="project" value="UniProtKB-SubCell"/>
</dbReference>
<dbReference type="HAMAP" id="MF_00050">
    <property type="entry name" value="EF_Ts"/>
    <property type="match status" value="1"/>
</dbReference>
<dbReference type="PROSITE" id="PS01127">
    <property type="entry name" value="EF_TS_2"/>
    <property type="match status" value="1"/>
</dbReference>
<keyword evidence="6 7" id="KW-0648">Protein biosynthesis</keyword>
<dbReference type="InterPro" id="IPR001816">
    <property type="entry name" value="Transl_elong_EFTs/EF1B"/>
</dbReference>
<evidence type="ECO:0000256" key="4">
    <source>
        <dbReference type="ARBA" id="ARBA00022490"/>
    </source>
</evidence>
<dbReference type="AlphaFoldDB" id="A0A8E4F1U5"/>
<protein>
    <recommendedName>
        <fullName evidence="3 7">Elongation factor Ts</fullName>
        <shortName evidence="7">EF-Ts</shortName>
    </recommendedName>
</protein>
<keyword evidence="5 7" id="KW-0251">Elongation factor</keyword>
<dbReference type="GO" id="GO:0003746">
    <property type="term" value="F:translation elongation factor activity"/>
    <property type="evidence" value="ECO:0007669"/>
    <property type="project" value="UniProtKB-UniRule"/>
</dbReference>
<dbReference type="KEGG" id="ptf:PROFFT_A_03760"/>
<dbReference type="FunFam" id="3.30.479.20:FF:000001">
    <property type="entry name" value="Elongation factor Ts"/>
    <property type="match status" value="1"/>
</dbReference>
<evidence type="ECO:0000256" key="2">
    <source>
        <dbReference type="ARBA" id="ARBA00005532"/>
    </source>
</evidence>
<feature type="domain" description="Translation elongation factor EFTs/EF1B dimerisation" evidence="10">
    <location>
        <begin position="71"/>
        <end position="263"/>
    </location>
</feature>
<evidence type="ECO:0000256" key="9">
    <source>
        <dbReference type="RuleBase" id="RU000643"/>
    </source>
</evidence>
<evidence type="ECO:0000313" key="12">
    <source>
        <dbReference type="Proteomes" id="UP000683585"/>
    </source>
</evidence>
<dbReference type="InterPro" id="IPR014039">
    <property type="entry name" value="Transl_elong_EFTs/EF1B_dimer"/>
</dbReference>
<keyword evidence="12" id="KW-1185">Reference proteome</keyword>
<gene>
    <name evidence="7 11" type="primary">tsf</name>
    <name evidence="11" type="ORF">PROFFT_A_03760</name>
</gene>
<dbReference type="CDD" id="cd14275">
    <property type="entry name" value="UBA_EF-Ts"/>
    <property type="match status" value="1"/>
</dbReference>
<evidence type="ECO:0000256" key="6">
    <source>
        <dbReference type="ARBA" id="ARBA00022917"/>
    </source>
</evidence>
<reference evidence="11" key="1">
    <citation type="submission" date="2020-10" db="EMBL/GenBank/DDBJ databases">
        <authorList>
            <person name="Szabo G."/>
        </authorList>
    </citation>
    <scope>NUCLEOTIDE SEQUENCE</scope>
    <source>
        <strain evidence="11">PROFFT</strain>
    </source>
</reference>
<dbReference type="InterPro" id="IPR018101">
    <property type="entry name" value="Transl_elong_Ts_CS"/>
</dbReference>
<dbReference type="Proteomes" id="UP000683585">
    <property type="component" value="Chromosome"/>
</dbReference>
<evidence type="ECO:0000256" key="8">
    <source>
        <dbReference type="RuleBase" id="RU000642"/>
    </source>
</evidence>
<dbReference type="FunFam" id="1.10.286.20:FF:000001">
    <property type="entry name" value="Elongation factor Ts"/>
    <property type="match status" value="1"/>
</dbReference>
<feature type="region of interest" description="Involved in Mg(2+) ion dislocation from EF-Tu" evidence="7">
    <location>
        <begin position="80"/>
        <end position="83"/>
    </location>
</feature>
<dbReference type="FunFam" id="1.10.8.10:FF:000001">
    <property type="entry name" value="Elongation factor Ts"/>
    <property type="match status" value="1"/>
</dbReference>
<evidence type="ECO:0000256" key="5">
    <source>
        <dbReference type="ARBA" id="ARBA00022768"/>
    </source>
</evidence>
<proteinExistence type="inferred from homology"/>
<comment type="function">
    <text evidence="7 8">Associates with the EF-Tu.GDP complex and induces the exchange of GDP to GTP. It remains bound to the aminoacyl-tRNA.EF-Tu.GTP complex up to the GTP hydrolysis stage on the ribosome.</text>
</comment>
<comment type="similarity">
    <text evidence="2 7 8">Belongs to the EF-Ts family.</text>
</comment>
<dbReference type="EMBL" id="LR890047">
    <property type="protein sequence ID" value="CAD6510452.1"/>
    <property type="molecule type" value="Genomic_DNA"/>
</dbReference>
<evidence type="ECO:0000256" key="3">
    <source>
        <dbReference type="ARBA" id="ARBA00016956"/>
    </source>
</evidence>
<dbReference type="NCBIfam" id="TIGR00116">
    <property type="entry name" value="tsf"/>
    <property type="match status" value="1"/>
</dbReference>
<name>A0A8E4F1U5_9ENTR</name>
<evidence type="ECO:0000256" key="7">
    <source>
        <dbReference type="HAMAP-Rule" id="MF_00050"/>
    </source>
</evidence>
<accession>A0A8E4F1U5</accession>
<evidence type="ECO:0000259" key="10">
    <source>
        <dbReference type="Pfam" id="PF00889"/>
    </source>
</evidence>
<comment type="subcellular location">
    <subcellularLocation>
        <location evidence="1 7 9">Cytoplasm</location>
    </subcellularLocation>
</comment>
<dbReference type="RefSeq" id="WP_216782181.1">
    <property type="nucleotide sequence ID" value="NZ_LR890047.1"/>
</dbReference>
<dbReference type="PANTHER" id="PTHR11741">
    <property type="entry name" value="ELONGATION FACTOR TS"/>
    <property type="match status" value="1"/>
</dbReference>
<sequence length="285" mass="31539">MPKITTILVKELRKRTAAGIMDCKKALSKAEGDIDRAIEEMRKSGAIKAAKKASLIATEGIIKIKIVGNCGVILEINCQTDFVAKDSDFERFAEKVLDTAFSDKVNNVELLKKQFEEERIALIVRVAENINIRRVSFLEGEVLAGYLHGNRIGVLVSLKGSNKKLAKQLAMHVAASNPEFIKPQDAPSEIIEKEYQLQLDIAINSGKKKEIAEKIVKGRMQKFTSSISLTGQNFVMDVSKTVGQILQENNAVVSNFIRFELGEGIGKEIVEFSGAVKQNQDNQYP</sequence>
<evidence type="ECO:0000256" key="1">
    <source>
        <dbReference type="ARBA" id="ARBA00004496"/>
    </source>
</evidence>
<dbReference type="PANTHER" id="PTHR11741:SF0">
    <property type="entry name" value="ELONGATION FACTOR TS, MITOCHONDRIAL"/>
    <property type="match status" value="1"/>
</dbReference>